<dbReference type="STRING" id="324925.Ppha_0377"/>
<dbReference type="HOGENOM" id="CLU_193779_0_0_10"/>
<dbReference type="InterPro" id="IPR045615">
    <property type="entry name" value="DUF6447"/>
</dbReference>
<sequence length="70" mass="7893">MPVTKNEEPTLTHNGKTYNVSELSETAQKQLMNVKIADNEIRRLQMQLAIAQTAHNAYQQALIEALPSQE</sequence>
<reference evidence="2 3" key="1">
    <citation type="submission" date="2008-06" db="EMBL/GenBank/DDBJ databases">
        <title>Complete sequence of Pelodictyon phaeoclathratiforme BU-1.</title>
        <authorList>
            <consortium name="US DOE Joint Genome Institute"/>
            <person name="Lucas S."/>
            <person name="Copeland A."/>
            <person name="Lapidus A."/>
            <person name="Glavina del Rio T."/>
            <person name="Dalin E."/>
            <person name="Tice H."/>
            <person name="Bruce D."/>
            <person name="Goodwin L."/>
            <person name="Pitluck S."/>
            <person name="Schmutz J."/>
            <person name="Larimer F."/>
            <person name="Land M."/>
            <person name="Hauser L."/>
            <person name="Kyrpides N."/>
            <person name="Mikhailova N."/>
            <person name="Liu Z."/>
            <person name="Li T."/>
            <person name="Zhao F."/>
            <person name="Overmann J."/>
            <person name="Bryant D.A."/>
            <person name="Richardson P."/>
        </authorList>
    </citation>
    <scope>NUCLEOTIDE SEQUENCE [LARGE SCALE GENOMIC DNA]</scope>
    <source>
        <strain evidence="3">DSM 5477 / BU-1</strain>
    </source>
</reference>
<dbReference type="OrthoDB" id="5739715at2"/>
<evidence type="ECO:0000313" key="3">
    <source>
        <dbReference type="Proteomes" id="UP000002724"/>
    </source>
</evidence>
<accession>B4SCC6</accession>
<gene>
    <name evidence="2" type="ordered locus">Ppha_0377</name>
</gene>
<dbReference type="KEGG" id="pph:Ppha_0377"/>
<evidence type="ECO:0000256" key="1">
    <source>
        <dbReference type="SAM" id="Coils"/>
    </source>
</evidence>
<dbReference type="EMBL" id="CP001110">
    <property type="protein sequence ID" value="ACF42706.1"/>
    <property type="molecule type" value="Genomic_DNA"/>
</dbReference>
<dbReference type="Proteomes" id="UP000002724">
    <property type="component" value="Chromosome"/>
</dbReference>
<name>B4SCC6_PELPB</name>
<feature type="coiled-coil region" evidence="1">
    <location>
        <begin position="34"/>
        <end position="61"/>
    </location>
</feature>
<keyword evidence="3" id="KW-1185">Reference proteome</keyword>
<organism evidence="2 3">
    <name type="scientific">Pelodictyon phaeoclathratiforme (strain DSM 5477 / BU-1)</name>
    <dbReference type="NCBI Taxonomy" id="324925"/>
    <lineage>
        <taxon>Bacteria</taxon>
        <taxon>Pseudomonadati</taxon>
        <taxon>Chlorobiota</taxon>
        <taxon>Chlorobiia</taxon>
        <taxon>Chlorobiales</taxon>
        <taxon>Chlorobiaceae</taxon>
        <taxon>Chlorobium/Pelodictyon group</taxon>
        <taxon>Pelodictyon</taxon>
    </lineage>
</organism>
<dbReference type="AlphaFoldDB" id="B4SCC6"/>
<dbReference type="RefSeq" id="WP_012507201.1">
    <property type="nucleotide sequence ID" value="NC_011060.1"/>
</dbReference>
<protein>
    <submittedName>
        <fullName evidence="2">Uncharacterized protein</fullName>
    </submittedName>
</protein>
<evidence type="ECO:0000313" key="2">
    <source>
        <dbReference type="EMBL" id="ACF42706.1"/>
    </source>
</evidence>
<dbReference type="Pfam" id="PF20045">
    <property type="entry name" value="DUF6447"/>
    <property type="match status" value="1"/>
</dbReference>
<keyword evidence="1" id="KW-0175">Coiled coil</keyword>
<proteinExistence type="predicted"/>